<gene>
    <name evidence="2" type="ORF">CCR75_004406</name>
</gene>
<evidence type="ECO:0000313" key="3">
    <source>
        <dbReference type="Proteomes" id="UP000294530"/>
    </source>
</evidence>
<dbReference type="GeneID" id="94348163"/>
<evidence type="ECO:0000256" key="1">
    <source>
        <dbReference type="SAM" id="MobiDB-lite"/>
    </source>
</evidence>
<dbReference type="RefSeq" id="XP_067821047.1">
    <property type="nucleotide sequence ID" value="XM_067962492.1"/>
</dbReference>
<reference evidence="2 3" key="1">
    <citation type="journal article" date="2021" name="Genome Biol.">
        <title>AFLAP: assembly-free linkage analysis pipeline using k-mers from genome sequencing data.</title>
        <authorList>
            <person name="Fletcher K."/>
            <person name="Zhang L."/>
            <person name="Gil J."/>
            <person name="Han R."/>
            <person name="Cavanaugh K."/>
            <person name="Michelmore R."/>
        </authorList>
    </citation>
    <scope>NUCLEOTIDE SEQUENCE [LARGE SCALE GENOMIC DNA]</scope>
    <source>
        <strain evidence="2 3">SF5</strain>
    </source>
</reference>
<proteinExistence type="predicted"/>
<accession>A0A976IGI0</accession>
<dbReference type="EMBL" id="SHOA02000015">
    <property type="protein sequence ID" value="TDH71548.1"/>
    <property type="molecule type" value="Genomic_DNA"/>
</dbReference>
<name>A0A976IGI0_BRELC</name>
<dbReference type="AlphaFoldDB" id="A0A976IGI0"/>
<dbReference type="KEGG" id="blac:94348163"/>
<dbReference type="Proteomes" id="UP000294530">
    <property type="component" value="Unassembled WGS sequence"/>
</dbReference>
<sequence>MEVVHSQLELASPRRAPSGHKARVSKKCRQLRESALFSKRSNQHHSRPRGKCLTKVPCTTTNALHSLRDQVASMTNELESLRAKWAKHIPNKRILVAAHRSAYEKYATSVAEHVHRDLQQQLRQQQLVFATLQTAILNAPMRSNSQDMFEALHFATHLGHGDDEREAMLCAHHAQSVATVPSIAYKFFNLANNQVLAHQSAHADETPVSPLAHMEITGCHNGTLVSSLFIFEIPHTSLEDVYAAVLAYFDAIPTSMKKHFGVHTKRTRLNRADSPVIYRRSSFQGHGLPMIVNNIVSTELTASHGMVHIDAVTDDALYPVTGTAASRFGICGLVLTPRREQVTRKLVAVTLRWMVVYRYKMVPCDPAIEEEIKNIRPLLNGDLLTASVCSYLKQQKHTNFLSFGGDGDLVTGLITLEGYVLTNLLDIVARRFQKEGHHVTLNHVVCSKFPPSFRMVHVDVIANDPLHQIPQTFQSHYGICCLILTLRKDSLKT</sequence>
<evidence type="ECO:0000313" key="2">
    <source>
        <dbReference type="EMBL" id="TDH71548.1"/>
    </source>
</evidence>
<comment type="caution">
    <text evidence="2">The sequence shown here is derived from an EMBL/GenBank/DDBJ whole genome shotgun (WGS) entry which is preliminary data.</text>
</comment>
<organism evidence="2 3">
    <name type="scientific">Bremia lactucae</name>
    <name type="common">Lettuce downy mildew</name>
    <dbReference type="NCBI Taxonomy" id="4779"/>
    <lineage>
        <taxon>Eukaryota</taxon>
        <taxon>Sar</taxon>
        <taxon>Stramenopiles</taxon>
        <taxon>Oomycota</taxon>
        <taxon>Peronosporomycetes</taxon>
        <taxon>Peronosporales</taxon>
        <taxon>Peronosporaceae</taxon>
        <taxon>Bremia</taxon>
    </lineage>
</organism>
<protein>
    <submittedName>
        <fullName evidence="2">Uncharacterized protein</fullName>
    </submittedName>
</protein>
<dbReference type="OrthoDB" id="159094at2759"/>
<keyword evidence="3" id="KW-1185">Reference proteome</keyword>
<feature type="region of interest" description="Disordered" evidence="1">
    <location>
        <begin position="1"/>
        <end position="24"/>
    </location>
</feature>